<dbReference type="InterPro" id="IPR052210">
    <property type="entry name" value="LysM1-like"/>
</dbReference>
<reference evidence="5 6" key="1">
    <citation type="journal article" date="2012" name="Science">
        <title>The Paleozoic origin of enzymatic lignin decomposition reconstructed from 31 fungal genomes.</title>
        <authorList>
            <person name="Floudas D."/>
            <person name="Binder M."/>
            <person name="Riley R."/>
            <person name="Barry K."/>
            <person name="Blanchette R.A."/>
            <person name="Henrissat B."/>
            <person name="Martinez A.T."/>
            <person name="Otillar R."/>
            <person name="Spatafora J.W."/>
            <person name="Yadav J.S."/>
            <person name="Aerts A."/>
            <person name="Benoit I."/>
            <person name="Boyd A."/>
            <person name="Carlson A."/>
            <person name="Copeland A."/>
            <person name="Coutinho P.M."/>
            <person name="de Vries R.P."/>
            <person name="Ferreira P."/>
            <person name="Findley K."/>
            <person name="Foster B."/>
            <person name="Gaskell J."/>
            <person name="Glotzer D."/>
            <person name="Gorecki P."/>
            <person name="Heitman J."/>
            <person name="Hesse C."/>
            <person name="Hori C."/>
            <person name="Igarashi K."/>
            <person name="Jurgens J.A."/>
            <person name="Kallen N."/>
            <person name="Kersten P."/>
            <person name="Kohler A."/>
            <person name="Kuees U."/>
            <person name="Kumar T.K.A."/>
            <person name="Kuo A."/>
            <person name="LaButti K."/>
            <person name="Larrondo L.F."/>
            <person name="Lindquist E."/>
            <person name="Ling A."/>
            <person name="Lombard V."/>
            <person name="Lucas S."/>
            <person name="Lundell T."/>
            <person name="Martin R."/>
            <person name="McLaughlin D.J."/>
            <person name="Morgenstern I."/>
            <person name="Morin E."/>
            <person name="Murat C."/>
            <person name="Nagy L.G."/>
            <person name="Nolan M."/>
            <person name="Ohm R.A."/>
            <person name="Patyshakuliyeva A."/>
            <person name="Rokas A."/>
            <person name="Ruiz-Duenas F.J."/>
            <person name="Sabat G."/>
            <person name="Salamov A."/>
            <person name="Samejima M."/>
            <person name="Schmutz J."/>
            <person name="Slot J.C."/>
            <person name="St John F."/>
            <person name="Stenlid J."/>
            <person name="Sun H."/>
            <person name="Sun S."/>
            <person name="Syed K."/>
            <person name="Tsang A."/>
            <person name="Wiebenga A."/>
            <person name="Young D."/>
            <person name="Pisabarro A."/>
            <person name="Eastwood D.C."/>
            <person name="Martin F."/>
            <person name="Cullen D."/>
            <person name="Grigoriev I.V."/>
            <person name="Hibbett D.S."/>
        </authorList>
    </citation>
    <scope>NUCLEOTIDE SEQUENCE [LARGE SCALE GENOMIC DNA]</scope>
    <source>
        <strain evidence="5 6">ATCC 11539</strain>
    </source>
</reference>
<dbReference type="Proteomes" id="UP000030669">
    <property type="component" value="Unassembled WGS sequence"/>
</dbReference>
<organism evidence="5 6">
    <name type="scientific">Gloeophyllum trabeum (strain ATCC 11539 / FP-39264 / Madison 617)</name>
    <name type="common">Brown rot fungus</name>
    <dbReference type="NCBI Taxonomy" id="670483"/>
    <lineage>
        <taxon>Eukaryota</taxon>
        <taxon>Fungi</taxon>
        <taxon>Dikarya</taxon>
        <taxon>Basidiomycota</taxon>
        <taxon>Agaricomycotina</taxon>
        <taxon>Agaricomycetes</taxon>
        <taxon>Gloeophyllales</taxon>
        <taxon>Gloeophyllaceae</taxon>
        <taxon>Gloeophyllum</taxon>
    </lineage>
</organism>
<keyword evidence="3" id="KW-0732">Signal</keyword>
<dbReference type="InterPro" id="IPR036779">
    <property type="entry name" value="LysM_dom_sf"/>
</dbReference>
<dbReference type="KEGG" id="gtr:GLOTRDRAFT_112391"/>
<evidence type="ECO:0000256" key="3">
    <source>
        <dbReference type="SAM" id="SignalP"/>
    </source>
</evidence>
<dbReference type="PANTHER" id="PTHR34997:SF1">
    <property type="entry name" value="PEPTIDOGLYCAN-BINDING LYSIN DOMAIN"/>
    <property type="match status" value="1"/>
</dbReference>
<feature type="signal peptide" evidence="3">
    <location>
        <begin position="1"/>
        <end position="21"/>
    </location>
</feature>
<keyword evidence="2" id="KW-0843">Virulence</keyword>
<dbReference type="PANTHER" id="PTHR34997">
    <property type="entry name" value="AM15"/>
    <property type="match status" value="1"/>
</dbReference>
<dbReference type="RefSeq" id="XP_007869966.1">
    <property type="nucleotide sequence ID" value="XM_007871775.1"/>
</dbReference>
<feature type="domain" description="LysM" evidence="4">
    <location>
        <begin position="82"/>
        <end position="128"/>
    </location>
</feature>
<dbReference type="PROSITE" id="PS51782">
    <property type="entry name" value="LYSM"/>
    <property type="match status" value="2"/>
</dbReference>
<dbReference type="SUPFAM" id="SSF54106">
    <property type="entry name" value="LysM domain"/>
    <property type="match status" value="2"/>
</dbReference>
<dbReference type="GeneID" id="19299543"/>
<dbReference type="OrthoDB" id="5985073at2759"/>
<dbReference type="InterPro" id="IPR018392">
    <property type="entry name" value="LysM"/>
</dbReference>
<proteinExistence type="predicted"/>
<dbReference type="Gene3D" id="3.10.350.10">
    <property type="entry name" value="LysM domain"/>
    <property type="match status" value="2"/>
</dbReference>
<keyword evidence="1" id="KW-0147">Chitin-binding</keyword>
<protein>
    <recommendedName>
        <fullName evidence="4">LysM domain-containing protein</fullName>
    </recommendedName>
</protein>
<evidence type="ECO:0000256" key="1">
    <source>
        <dbReference type="ARBA" id="ARBA00022669"/>
    </source>
</evidence>
<feature type="domain" description="LysM" evidence="4">
    <location>
        <begin position="26"/>
        <end position="73"/>
    </location>
</feature>
<dbReference type="SMART" id="SM00257">
    <property type="entry name" value="LysM"/>
    <property type="match status" value="2"/>
</dbReference>
<feature type="chain" id="PRO_5004556360" description="LysM domain-containing protein" evidence="3">
    <location>
        <begin position="22"/>
        <end position="176"/>
    </location>
</feature>
<dbReference type="GO" id="GO:0008061">
    <property type="term" value="F:chitin binding"/>
    <property type="evidence" value="ECO:0007669"/>
    <property type="project" value="UniProtKB-KW"/>
</dbReference>
<evidence type="ECO:0000313" key="6">
    <source>
        <dbReference type="Proteomes" id="UP000030669"/>
    </source>
</evidence>
<dbReference type="CDD" id="cd00118">
    <property type="entry name" value="LysM"/>
    <property type="match status" value="2"/>
</dbReference>
<sequence>MFSQTVVALIAVLPFAAQVMAADCARSYTIQEGDICDSISAAQNVSTYQLAAVNTDKIDATCSNLNPGDTLCLGYPGEDCTTTYVVQPDDSCDAVQAAHGMNSTILLANNPQLDEACSNLYIGEVLCVAPTVQAPAAPSGAVLHGASIPATATAAAVEAAPTDDIDDEDLPWCEDL</sequence>
<accession>S7RG67</accession>
<evidence type="ECO:0000259" key="4">
    <source>
        <dbReference type="PROSITE" id="PS51782"/>
    </source>
</evidence>
<dbReference type="OMA" id="ADCSRTY"/>
<dbReference type="HOGENOM" id="CLU_010591_6_0_1"/>
<gene>
    <name evidence="5" type="ORF">GLOTRDRAFT_112391</name>
</gene>
<keyword evidence="6" id="KW-1185">Reference proteome</keyword>
<dbReference type="STRING" id="670483.S7RG67"/>
<evidence type="ECO:0000256" key="2">
    <source>
        <dbReference type="ARBA" id="ARBA00023026"/>
    </source>
</evidence>
<name>S7RG67_GLOTA</name>
<evidence type="ECO:0000313" key="5">
    <source>
        <dbReference type="EMBL" id="EPQ51499.1"/>
    </source>
</evidence>
<dbReference type="eggNOG" id="ENOG502S65U">
    <property type="taxonomic scope" value="Eukaryota"/>
</dbReference>
<dbReference type="Pfam" id="PF01476">
    <property type="entry name" value="LysM"/>
    <property type="match status" value="2"/>
</dbReference>
<dbReference type="EMBL" id="KB469310">
    <property type="protein sequence ID" value="EPQ51499.1"/>
    <property type="molecule type" value="Genomic_DNA"/>
</dbReference>
<dbReference type="AlphaFoldDB" id="S7RG67"/>